<dbReference type="Gene3D" id="3.40.50.2300">
    <property type="match status" value="1"/>
</dbReference>
<dbReference type="Proteomes" id="UP000233535">
    <property type="component" value="Unassembled WGS sequence"/>
</dbReference>
<dbReference type="InterPro" id="IPR011006">
    <property type="entry name" value="CheY-like_superfamily"/>
</dbReference>
<dbReference type="PROSITE" id="PS50110">
    <property type="entry name" value="RESPONSE_REGULATORY"/>
    <property type="match status" value="1"/>
</dbReference>
<evidence type="ECO:0000313" key="3">
    <source>
        <dbReference type="EMBL" id="PKQ60309.1"/>
    </source>
</evidence>
<dbReference type="InterPro" id="IPR007492">
    <property type="entry name" value="LytTR_DNA-bd_dom"/>
</dbReference>
<reference evidence="3 4" key="1">
    <citation type="journal article" date="2017" name="Front. Microbiol.">
        <title>Labilibaculum manganireducens gen. nov., sp. nov. and Labilibaculum filiforme sp. nov., Novel Bacteroidetes Isolated from Subsurface Sediments of the Baltic Sea.</title>
        <authorList>
            <person name="Vandieken V."/>
            <person name="Marshall I.P."/>
            <person name="Niemann H."/>
            <person name="Engelen B."/>
            <person name="Cypionka H."/>
        </authorList>
    </citation>
    <scope>NUCLEOTIDE SEQUENCE [LARGE SCALE GENOMIC DNA]</scope>
    <source>
        <strain evidence="3 4">59.16B</strain>
    </source>
</reference>
<dbReference type="GO" id="GO:0000160">
    <property type="term" value="P:phosphorelay signal transduction system"/>
    <property type="evidence" value="ECO:0007669"/>
    <property type="project" value="InterPro"/>
</dbReference>
<evidence type="ECO:0000259" key="2">
    <source>
        <dbReference type="PROSITE" id="PS50110"/>
    </source>
</evidence>
<organism evidence="3 4">
    <name type="scientific">Labilibaculum filiforme</name>
    <dbReference type="NCBI Taxonomy" id="1940526"/>
    <lineage>
        <taxon>Bacteria</taxon>
        <taxon>Pseudomonadati</taxon>
        <taxon>Bacteroidota</taxon>
        <taxon>Bacteroidia</taxon>
        <taxon>Marinilabiliales</taxon>
        <taxon>Marinifilaceae</taxon>
        <taxon>Labilibaculum</taxon>
    </lineage>
</organism>
<dbReference type="GO" id="GO:0003677">
    <property type="term" value="F:DNA binding"/>
    <property type="evidence" value="ECO:0007669"/>
    <property type="project" value="InterPro"/>
</dbReference>
<dbReference type="SMART" id="SM00850">
    <property type="entry name" value="LytTR"/>
    <property type="match status" value="1"/>
</dbReference>
<feature type="modified residue" description="4-aspartylphosphate" evidence="1">
    <location>
        <position position="60"/>
    </location>
</feature>
<name>A0A2N3HQJ4_9BACT</name>
<dbReference type="SUPFAM" id="SSF52172">
    <property type="entry name" value="CheY-like"/>
    <property type="match status" value="1"/>
</dbReference>
<protein>
    <recommendedName>
        <fullName evidence="2">Response regulatory domain-containing protein</fullName>
    </recommendedName>
</protein>
<feature type="domain" description="Response regulatory" evidence="2">
    <location>
        <begin position="8"/>
        <end position="120"/>
    </location>
</feature>
<keyword evidence="4" id="KW-1185">Reference proteome</keyword>
<keyword evidence="1" id="KW-0597">Phosphoprotein</keyword>
<sequence>MDTKNTISAIIVDGKTKNINIIRKLLSVHCLDVDVIGTSSSASDMMNLIRLQSPDVMFLDSDLVSDEFLKFIGSEKCTTELVFMVESKDFAIKAFEYSALYCIQKPFCSSEFIESINRLKQKKTFYSFKRLESIYREKKGSDGRIMLPDLLGFRLVNVSQIVRCEADTCYTNVYLDDGEKIVSSKPLWGFVEVLPLHLFCRVHSKHLINLNYLQQYVKGRGGIVILLDGTTVEVSERKKKDFIEQLAFFGYSFLECHQRTNGY</sequence>
<evidence type="ECO:0000256" key="1">
    <source>
        <dbReference type="PROSITE-ProRule" id="PRU00169"/>
    </source>
</evidence>
<dbReference type="EMBL" id="MVDD01000029">
    <property type="protein sequence ID" value="PKQ60309.1"/>
    <property type="molecule type" value="Genomic_DNA"/>
</dbReference>
<dbReference type="Gene3D" id="2.40.50.1020">
    <property type="entry name" value="LytTr DNA-binding domain"/>
    <property type="match status" value="1"/>
</dbReference>
<gene>
    <name evidence="3" type="ORF">BZG02_19845</name>
</gene>
<accession>A0A2N3HQJ4</accession>
<evidence type="ECO:0000313" key="4">
    <source>
        <dbReference type="Proteomes" id="UP000233535"/>
    </source>
</evidence>
<dbReference type="AlphaFoldDB" id="A0A2N3HQJ4"/>
<proteinExistence type="predicted"/>
<comment type="caution">
    <text evidence="3">The sequence shown here is derived from an EMBL/GenBank/DDBJ whole genome shotgun (WGS) entry which is preliminary data.</text>
</comment>
<dbReference type="Pfam" id="PF04397">
    <property type="entry name" value="LytTR"/>
    <property type="match status" value="1"/>
</dbReference>
<dbReference type="InterPro" id="IPR001789">
    <property type="entry name" value="Sig_transdc_resp-reg_receiver"/>
</dbReference>
<dbReference type="OrthoDB" id="1490554at2"/>
<dbReference type="RefSeq" id="WP_101263502.1">
    <property type="nucleotide sequence ID" value="NZ_MVDD01000029.1"/>
</dbReference>